<feature type="region of interest" description="Disordered" evidence="3">
    <location>
        <begin position="132"/>
        <end position="163"/>
    </location>
</feature>
<evidence type="ECO:0000259" key="5">
    <source>
        <dbReference type="SMART" id="SM00066"/>
    </source>
</evidence>
<dbReference type="GO" id="GO:0008270">
    <property type="term" value="F:zinc ion binding"/>
    <property type="evidence" value="ECO:0007669"/>
    <property type="project" value="InterPro"/>
</dbReference>
<keyword evidence="4" id="KW-1133">Transmembrane helix</keyword>
<dbReference type="SMART" id="SM00906">
    <property type="entry name" value="Fungal_trans"/>
    <property type="match status" value="1"/>
</dbReference>
<dbReference type="CDD" id="cd12148">
    <property type="entry name" value="fungal_TF_MHR"/>
    <property type="match status" value="1"/>
</dbReference>
<dbReference type="EMBL" id="JADNYJ010000026">
    <property type="protein sequence ID" value="KAF8904482.1"/>
    <property type="molecule type" value="Genomic_DNA"/>
</dbReference>
<evidence type="ECO:0000313" key="8">
    <source>
        <dbReference type="Proteomes" id="UP000724874"/>
    </source>
</evidence>
<dbReference type="InterPro" id="IPR050987">
    <property type="entry name" value="AtrR-like"/>
</dbReference>
<dbReference type="AlphaFoldDB" id="A0A9P5NRX2"/>
<dbReference type="InterPro" id="IPR036864">
    <property type="entry name" value="Zn2-C6_fun-type_DNA-bd_sf"/>
</dbReference>
<feature type="compositionally biased region" description="Basic and acidic residues" evidence="3">
    <location>
        <begin position="1"/>
        <end position="11"/>
    </location>
</feature>
<keyword evidence="4" id="KW-0472">Membrane</keyword>
<feature type="compositionally biased region" description="Low complexity" evidence="3">
    <location>
        <begin position="136"/>
        <end position="147"/>
    </location>
</feature>
<dbReference type="CDD" id="cd00067">
    <property type="entry name" value="GAL4"/>
    <property type="match status" value="1"/>
</dbReference>
<feature type="region of interest" description="Disordered" evidence="3">
    <location>
        <begin position="1"/>
        <end position="42"/>
    </location>
</feature>
<evidence type="ECO:0000313" key="7">
    <source>
        <dbReference type="EMBL" id="KAF8904482.1"/>
    </source>
</evidence>
<evidence type="ECO:0000256" key="3">
    <source>
        <dbReference type="SAM" id="MobiDB-lite"/>
    </source>
</evidence>
<dbReference type="Pfam" id="PF04082">
    <property type="entry name" value="Fungal_trans"/>
    <property type="match status" value="1"/>
</dbReference>
<evidence type="ECO:0000256" key="4">
    <source>
        <dbReference type="SAM" id="Phobius"/>
    </source>
</evidence>
<keyword evidence="4" id="KW-0812">Transmembrane</keyword>
<feature type="transmembrane region" description="Helical" evidence="4">
    <location>
        <begin position="588"/>
        <end position="605"/>
    </location>
</feature>
<name>A0A9P5NRX2_GYMJU</name>
<dbReference type="PANTHER" id="PTHR46910:SF38">
    <property type="entry name" value="ZN(2)-C6 FUNGAL-TYPE DOMAIN-CONTAINING PROTEIN"/>
    <property type="match status" value="1"/>
</dbReference>
<keyword evidence="2" id="KW-0539">Nucleus</keyword>
<dbReference type="GO" id="GO:0003677">
    <property type="term" value="F:DNA binding"/>
    <property type="evidence" value="ECO:0007669"/>
    <property type="project" value="InterPro"/>
</dbReference>
<evidence type="ECO:0000259" key="6">
    <source>
        <dbReference type="SMART" id="SM00906"/>
    </source>
</evidence>
<keyword evidence="1" id="KW-0479">Metal-binding</keyword>
<dbReference type="GO" id="GO:0000981">
    <property type="term" value="F:DNA-binding transcription factor activity, RNA polymerase II-specific"/>
    <property type="evidence" value="ECO:0007669"/>
    <property type="project" value="InterPro"/>
</dbReference>
<proteinExistence type="predicted"/>
<dbReference type="Proteomes" id="UP000724874">
    <property type="component" value="Unassembled WGS sequence"/>
</dbReference>
<dbReference type="OrthoDB" id="4456959at2759"/>
<dbReference type="PANTHER" id="PTHR46910">
    <property type="entry name" value="TRANSCRIPTION FACTOR PDR1"/>
    <property type="match status" value="1"/>
</dbReference>
<feature type="compositionally biased region" description="Acidic residues" evidence="3">
    <location>
        <begin position="151"/>
        <end position="163"/>
    </location>
</feature>
<keyword evidence="8" id="KW-1185">Reference proteome</keyword>
<organism evidence="7 8">
    <name type="scientific">Gymnopilus junonius</name>
    <name type="common">Spectacular rustgill mushroom</name>
    <name type="synonym">Gymnopilus spectabilis subsp. junonius</name>
    <dbReference type="NCBI Taxonomy" id="109634"/>
    <lineage>
        <taxon>Eukaryota</taxon>
        <taxon>Fungi</taxon>
        <taxon>Dikarya</taxon>
        <taxon>Basidiomycota</taxon>
        <taxon>Agaricomycotina</taxon>
        <taxon>Agaricomycetes</taxon>
        <taxon>Agaricomycetidae</taxon>
        <taxon>Agaricales</taxon>
        <taxon>Agaricineae</taxon>
        <taxon>Hymenogastraceae</taxon>
        <taxon>Gymnopilus</taxon>
    </lineage>
</organism>
<feature type="domain" description="Zn(2)-C6 fungal-type" evidence="5">
    <location>
        <begin position="24"/>
        <end position="69"/>
    </location>
</feature>
<dbReference type="InterPro" id="IPR001138">
    <property type="entry name" value="Zn2Cys6_DnaBD"/>
</dbReference>
<feature type="domain" description="Xylanolytic transcriptional activator regulatory" evidence="6">
    <location>
        <begin position="361"/>
        <end position="434"/>
    </location>
</feature>
<dbReference type="SMART" id="SM00066">
    <property type="entry name" value="GAL4"/>
    <property type="match status" value="1"/>
</dbReference>
<dbReference type="Gene3D" id="4.10.240.10">
    <property type="entry name" value="Zn(2)-C6 fungal-type DNA-binding domain"/>
    <property type="match status" value="1"/>
</dbReference>
<evidence type="ECO:0000256" key="1">
    <source>
        <dbReference type="ARBA" id="ARBA00022723"/>
    </source>
</evidence>
<accession>A0A9P5NRX2</accession>
<feature type="region of interest" description="Disordered" evidence="3">
    <location>
        <begin position="654"/>
        <end position="674"/>
    </location>
</feature>
<sequence length="770" mass="86120">MLSDHTSDSVRSRSLPDAQKTKKRRLHGACDACRKKKSDSAEMPGKICTNCRISNIQCSHDIPRQPKKSETQQTYIRRLEEKLAKMENYLQKTHPDQDIDHLIETTADDSAIQSPNDTVKAASPSYPDLKYPIPHSVSTDAASAVSTPPDTVDDQPESSDDGDDLAHVALAEHLSSLSIAAVDDRFFGQSSTFMFAKQVSNVKSEITGTPLRPDPSRFRRPLYWDLRPWEMAYALTPEPSYVFPEEELLQNLVALYFERMNPVLPVLHKPSFLKSISAGQHNWDASFGGTVLLVCAIGARYSQDTRVTVGNDPSGLSAGWQYFCQVPLHRKSMFYKSTIYDLQYYCLATVYLIGTSIPHVSWNFLGLGVRYALEKGAHRRKGHNQKVSPEDELLKRCFWCLICIDRLMSSFLGRPCAIHDEEFDIEYPIECDDEYWETENPENAFKQPAGKPCSITAFVCLIKLCEILSFALRTLYSTKKSKVLVGLIGHEWEHRIVAELDSSLNKWKDSLPDFLQWDPERADLQFFHQSVVLHCGYYYVQIQTHRPFLTKKSPLSFSSLAMCTNAARSCSHVVEASMTRGFWISPHLIIAAAAAGLVIVLNLLINQESGLAGDPVKEIGNLQKIMAFLRECEKRWHTSGRLVDMLTEIGSLQDYQPRSSGKRRPAPAPPPNFISVNSSYSAPAAVPATAVNTNPFPSSTAAAMPTNDWDLSNLLLIEMGYIQANAGQDTMQPVPAFGNPSLTAPQLFPTGQYAHITRTTPDSIPQSRTF</sequence>
<protein>
    <submittedName>
        <fullName evidence="7">Fungal-specific transcription factor domain-containing protein</fullName>
    </submittedName>
</protein>
<dbReference type="GO" id="GO:0006351">
    <property type="term" value="P:DNA-templated transcription"/>
    <property type="evidence" value="ECO:0007669"/>
    <property type="project" value="InterPro"/>
</dbReference>
<reference evidence="7" key="1">
    <citation type="submission" date="2020-11" db="EMBL/GenBank/DDBJ databases">
        <authorList>
            <consortium name="DOE Joint Genome Institute"/>
            <person name="Ahrendt S."/>
            <person name="Riley R."/>
            <person name="Andreopoulos W."/>
            <person name="LaButti K."/>
            <person name="Pangilinan J."/>
            <person name="Ruiz-duenas F.J."/>
            <person name="Barrasa J.M."/>
            <person name="Sanchez-Garcia M."/>
            <person name="Camarero S."/>
            <person name="Miyauchi S."/>
            <person name="Serrano A."/>
            <person name="Linde D."/>
            <person name="Babiker R."/>
            <person name="Drula E."/>
            <person name="Ayuso-Fernandez I."/>
            <person name="Pacheco R."/>
            <person name="Padilla G."/>
            <person name="Ferreira P."/>
            <person name="Barriuso J."/>
            <person name="Kellner H."/>
            <person name="Castanera R."/>
            <person name="Alfaro M."/>
            <person name="Ramirez L."/>
            <person name="Pisabarro A.G."/>
            <person name="Kuo A."/>
            <person name="Tritt A."/>
            <person name="Lipzen A."/>
            <person name="He G."/>
            <person name="Yan M."/>
            <person name="Ng V."/>
            <person name="Cullen D."/>
            <person name="Martin F."/>
            <person name="Rosso M.-N."/>
            <person name="Henrissat B."/>
            <person name="Hibbett D."/>
            <person name="Martinez A.T."/>
            <person name="Grigoriev I.V."/>
        </authorList>
    </citation>
    <scope>NUCLEOTIDE SEQUENCE</scope>
    <source>
        <strain evidence="7">AH 44721</strain>
    </source>
</reference>
<comment type="caution">
    <text evidence="7">The sequence shown here is derived from an EMBL/GenBank/DDBJ whole genome shotgun (WGS) entry which is preliminary data.</text>
</comment>
<evidence type="ECO:0000256" key="2">
    <source>
        <dbReference type="ARBA" id="ARBA00023242"/>
    </source>
</evidence>
<dbReference type="InterPro" id="IPR007219">
    <property type="entry name" value="XnlR_reg_dom"/>
</dbReference>
<gene>
    <name evidence="7" type="ORF">CPB84DRAFT_1814471</name>
</gene>